<reference evidence="3 4" key="1">
    <citation type="journal article" date="2021" name="Nat. Commun.">
        <title>Genetic determinants of endophytism in the Arabidopsis root mycobiome.</title>
        <authorList>
            <person name="Mesny F."/>
            <person name="Miyauchi S."/>
            <person name="Thiergart T."/>
            <person name="Pickel B."/>
            <person name="Atanasova L."/>
            <person name="Karlsson M."/>
            <person name="Huettel B."/>
            <person name="Barry K.W."/>
            <person name="Haridas S."/>
            <person name="Chen C."/>
            <person name="Bauer D."/>
            <person name="Andreopoulos W."/>
            <person name="Pangilinan J."/>
            <person name="LaButti K."/>
            <person name="Riley R."/>
            <person name="Lipzen A."/>
            <person name="Clum A."/>
            <person name="Drula E."/>
            <person name="Henrissat B."/>
            <person name="Kohler A."/>
            <person name="Grigoriev I.V."/>
            <person name="Martin F.M."/>
            <person name="Hacquard S."/>
        </authorList>
    </citation>
    <scope>NUCLEOTIDE SEQUENCE [LARGE SCALE GENOMIC DNA]</scope>
    <source>
        <strain evidence="3 4">MPI-CAGE-CH-0241</strain>
    </source>
</reference>
<feature type="transmembrane region" description="Helical" evidence="2">
    <location>
        <begin position="598"/>
        <end position="620"/>
    </location>
</feature>
<protein>
    <submittedName>
        <fullName evidence="3">Uncharacterized protein</fullName>
    </submittedName>
</protein>
<evidence type="ECO:0000313" key="4">
    <source>
        <dbReference type="Proteomes" id="UP000777438"/>
    </source>
</evidence>
<proteinExistence type="predicted"/>
<name>A0A9P8WJ14_9HYPO</name>
<keyword evidence="4" id="KW-1185">Reference proteome</keyword>
<evidence type="ECO:0000256" key="2">
    <source>
        <dbReference type="SAM" id="Phobius"/>
    </source>
</evidence>
<keyword evidence="2" id="KW-1133">Transmembrane helix</keyword>
<dbReference type="OrthoDB" id="3692311at2759"/>
<feature type="transmembrane region" description="Helical" evidence="2">
    <location>
        <begin position="122"/>
        <end position="143"/>
    </location>
</feature>
<evidence type="ECO:0000313" key="3">
    <source>
        <dbReference type="EMBL" id="KAH6900810.1"/>
    </source>
</evidence>
<organism evidence="3 4">
    <name type="scientific">Thelonectria olida</name>
    <dbReference type="NCBI Taxonomy" id="1576542"/>
    <lineage>
        <taxon>Eukaryota</taxon>
        <taxon>Fungi</taxon>
        <taxon>Dikarya</taxon>
        <taxon>Ascomycota</taxon>
        <taxon>Pezizomycotina</taxon>
        <taxon>Sordariomycetes</taxon>
        <taxon>Hypocreomycetidae</taxon>
        <taxon>Hypocreales</taxon>
        <taxon>Nectriaceae</taxon>
        <taxon>Thelonectria</taxon>
    </lineage>
</organism>
<comment type="caution">
    <text evidence="3">The sequence shown here is derived from an EMBL/GenBank/DDBJ whole genome shotgun (WGS) entry which is preliminary data.</text>
</comment>
<gene>
    <name evidence="3" type="ORF">B0T10DRAFT_504545</name>
</gene>
<feature type="transmembrane region" description="Helical" evidence="2">
    <location>
        <begin position="81"/>
        <end position="102"/>
    </location>
</feature>
<accession>A0A9P8WJ14</accession>
<keyword evidence="2" id="KW-0472">Membrane</keyword>
<sequence length="697" mass="76994">MAHTAETPLNTSADYHVLQPNDLDDPNDLEQSSSTSSSEPNNLRTSGQINPQDSAESCDHIKGSDRRNLAFQNERHSFTTILTNLAAIALPLAFVVFTIRVSSLDGHAVDKETLATLTWRSLMTGLGTLFPILFASVIGRLLFKIARWKLEKGATLGSLEQLMGSQTVGGTLATQYQLRAFNLLGISLVLVWAFSPLGGQSLLRMLDSRLEPRFEPSSIVYFDTDAPSEPANRDPQGSGIEDLEGLLAFFRMLFTAAVLSPEKTKTDPMDLWGNVKIPRLASTAMTGWQNMSWSPKLEHYAAFVGIPVTNVALGNTTFSLESSYIDLECSNITSTSDFPDDGLFDWPGWDATDFDNGTWHGFNVSRGSINSWGIALNRFVDPMWSNRTLVDGRLDNEWYGSMLTRPVLFENETGIEAGPTKLFFHTRIGYDYHGSLRSVTAYCDVAQRYVESRVICSRATYADQQNCSVTAQRSSLLNHPPEEISFFSFPDVFRYISRDVPLATTLEGSVHPSIALQYLNDPDIGSITVGSPPNGFFRDVDDELFSHRLSQVLNTYLLISQMSADSLSSGVNNTEISWNTTTPANVSRLVEVYSVSRLWIWLCLASTVVLLIGGILSVFFNHLANGPEVLGYVSTAVRDSKFIDMPPETGRIGGTDLTMMKKDLRVRYGFTGQESEGQALIGVGLEKETEQIKGHLI</sequence>
<dbReference type="AlphaFoldDB" id="A0A9P8WJ14"/>
<dbReference type="EMBL" id="JAGPYM010000001">
    <property type="protein sequence ID" value="KAH6900810.1"/>
    <property type="molecule type" value="Genomic_DNA"/>
</dbReference>
<keyword evidence="2" id="KW-0812">Transmembrane</keyword>
<feature type="transmembrane region" description="Helical" evidence="2">
    <location>
        <begin position="180"/>
        <end position="199"/>
    </location>
</feature>
<evidence type="ECO:0000256" key="1">
    <source>
        <dbReference type="SAM" id="MobiDB-lite"/>
    </source>
</evidence>
<dbReference type="Proteomes" id="UP000777438">
    <property type="component" value="Unassembled WGS sequence"/>
</dbReference>
<feature type="region of interest" description="Disordered" evidence="1">
    <location>
        <begin position="1"/>
        <end position="60"/>
    </location>
</feature>
<feature type="compositionally biased region" description="Polar residues" evidence="1">
    <location>
        <begin position="39"/>
        <end position="55"/>
    </location>
</feature>